<dbReference type="InterPro" id="IPR001766">
    <property type="entry name" value="Fork_head_dom"/>
</dbReference>
<dbReference type="InterPro" id="IPR036390">
    <property type="entry name" value="WH_DNA-bd_sf"/>
</dbReference>
<feature type="compositionally biased region" description="Polar residues" evidence="9">
    <location>
        <begin position="530"/>
        <end position="544"/>
    </location>
</feature>
<dbReference type="Pfam" id="PF16675">
    <property type="entry name" value="FOXO_KIX_bdg"/>
    <property type="match status" value="1"/>
</dbReference>
<evidence type="ECO:0000256" key="8">
    <source>
        <dbReference type="PROSITE-ProRule" id="PRU00089"/>
    </source>
</evidence>
<feature type="domain" description="Fork-head" evidence="10">
    <location>
        <begin position="117"/>
        <end position="211"/>
    </location>
</feature>
<dbReference type="SMART" id="SM00339">
    <property type="entry name" value="FH"/>
    <property type="match status" value="1"/>
</dbReference>
<feature type="region of interest" description="Disordered" evidence="9">
    <location>
        <begin position="414"/>
        <end position="486"/>
    </location>
</feature>
<dbReference type="GO" id="GO:0019899">
    <property type="term" value="F:enzyme binding"/>
    <property type="evidence" value="ECO:0007669"/>
    <property type="project" value="Ensembl"/>
</dbReference>
<evidence type="ECO:0000256" key="7">
    <source>
        <dbReference type="ARBA" id="ARBA00023242"/>
    </source>
</evidence>
<dbReference type="GO" id="GO:0042802">
    <property type="term" value="F:identical protein binding"/>
    <property type="evidence" value="ECO:0007669"/>
    <property type="project" value="Ensembl"/>
</dbReference>
<evidence type="ECO:0000313" key="12">
    <source>
        <dbReference type="RefSeq" id="XP_020832130.1"/>
    </source>
</evidence>
<feature type="compositionally biased region" description="Low complexity" evidence="9">
    <location>
        <begin position="273"/>
        <end position="288"/>
    </location>
</feature>
<keyword evidence="3" id="KW-0963">Cytoplasm</keyword>
<dbReference type="GO" id="GO:0070317">
    <property type="term" value="P:negative regulation of G0 to G1 transition"/>
    <property type="evidence" value="ECO:0007669"/>
    <property type="project" value="Ensembl"/>
</dbReference>
<keyword evidence="6" id="KW-0804">Transcription</keyword>
<evidence type="ECO:0000259" key="10">
    <source>
        <dbReference type="PROSITE" id="PS50039"/>
    </source>
</evidence>
<dbReference type="Pfam" id="PF00250">
    <property type="entry name" value="Forkhead"/>
    <property type="match status" value="1"/>
</dbReference>
<evidence type="ECO:0000256" key="1">
    <source>
        <dbReference type="ARBA" id="ARBA00004123"/>
    </source>
</evidence>
<reference evidence="12" key="1">
    <citation type="submission" date="2025-08" db="UniProtKB">
        <authorList>
            <consortium name="RefSeq"/>
        </authorList>
    </citation>
    <scope>IDENTIFICATION</scope>
    <source>
        <tissue evidence="12">Spleen</tissue>
    </source>
</reference>
<keyword evidence="7 8" id="KW-0539">Nucleus</keyword>
<dbReference type="InterPro" id="IPR047409">
    <property type="entry name" value="FH_FOXO4"/>
</dbReference>
<protein>
    <submittedName>
        <fullName evidence="12">Forkhead box protein O4</fullName>
    </submittedName>
</protein>
<dbReference type="GO" id="GO:0005829">
    <property type="term" value="C:cytosol"/>
    <property type="evidence" value="ECO:0007669"/>
    <property type="project" value="Ensembl"/>
</dbReference>
<feature type="compositionally biased region" description="Basic residues" evidence="9">
    <location>
        <begin position="221"/>
        <end position="232"/>
    </location>
</feature>
<dbReference type="GO" id="GO:0048863">
    <property type="term" value="P:stem cell differentiation"/>
    <property type="evidence" value="ECO:0007669"/>
    <property type="project" value="Ensembl"/>
</dbReference>
<keyword evidence="11" id="KW-1185">Reference proteome</keyword>
<dbReference type="InterPro" id="IPR030456">
    <property type="entry name" value="TF_fork_head_CS_2"/>
</dbReference>
<dbReference type="GO" id="GO:0016525">
    <property type="term" value="P:negative regulation of angiogenesis"/>
    <property type="evidence" value="ECO:0007669"/>
    <property type="project" value="Ensembl"/>
</dbReference>
<dbReference type="GO" id="GO:0008286">
    <property type="term" value="P:insulin receptor signaling pathway"/>
    <property type="evidence" value="ECO:0007669"/>
    <property type="project" value="Ensembl"/>
</dbReference>
<dbReference type="KEGG" id="pcw:110201023"/>
<accession>A0A6P5JD99</accession>
<dbReference type="CDD" id="cd20062">
    <property type="entry name" value="FH_FOXO4"/>
    <property type="match status" value="1"/>
</dbReference>
<dbReference type="GO" id="GO:0016607">
    <property type="term" value="C:nuclear speck"/>
    <property type="evidence" value="ECO:0007669"/>
    <property type="project" value="Ensembl"/>
</dbReference>
<proteinExistence type="predicted"/>
<dbReference type="PANTHER" id="PTHR45767:SF1">
    <property type="entry name" value="FORKHEAD BOX PROTEIN O1"/>
    <property type="match status" value="1"/>
</dbReference>
<evidence type="ECO:0000256" key="6">
    <source>
        <dbReference type="ARBA" id="ARBA00023163"/>
    </source>
</evidence>
<dbReference type="InterPro" id="IPR032067">
    <property type="entry name" value="FOXO-TAD"/>
</dbReference>
<feature type="region of interest" description="Disordered" evidence="9">
    <location>
        <begin position="512"/>
        <end position="544"/>
    </location>
</feature>
<dbReference type="Pfam" id="PF16676">
    <property type="entry name" value="FOXO-TAD"/>
    <property type="match status" value="1"/>
</dbReference>
<dbReference type="GO" id="GO:0008285">
    <property type="term" value="P:negative regulation of cell population proliferation"/>
    <property type="evidence" value="ECO:0007669"/>
    <property type="project" value="Ensembl"/>
</dbReference>
<dbReference type="GO" id="GO:0001228">
    <property type="term" value="F:DNA-binding transcription activator activity, RNA polymerase II-specific"/>
    <property type="evidence" value="ECO:0007669"/>
    <property type="project" value="Ensembl"/>
</dbReference>
<feature type="compositionally biased region" description="Pro residues" evidence="9">
    <location>
        <begin position="53"/>
        <end position="77"/>
    </location>
</feature>
<feature type="compositionally biased region" description="Low complexity" evidence="9">
    <location>
        <begin position="450"/>
        <end position="460"/>
    </location>
</feature>
<dbReference type="PRINTS" id="PR00053">
    <property type="entry name" value="FORKHEAD"/>
</dbReference>
<dbReference type="GeneID" id="110201023"/>
<evidence type="ECO:0000256" key="9">
    <source>
        <dbReference type="SAM" id="MobiDB-lite"/>
    </source>
</evidence>
<evidence type="ECO:0000256" key="5">
    <source>
        <dbReference type="ARBA" id="ARBA00023125"/>
    </source>
</evidence>
<dbReference type="GO" id="GO:0070936">
    <property type="term" value="P:protein K48-linked ubiquitination"/>
    <property type="evidence" value="ECO:0007669"/>
    <property type="project" value="Ensembl"/>
</dbReference>
<dbReference type="GO" id="GO:0007095">
    <property type="term" value="P:mitotic G2 DNA damage checkpoint signaling"/>
    <property type="evidence" value="ECO:0007669"/>
    <property type="project" value="Ensembl"/>
</dbReference>
<evidence type="ECO:0000256" key="2">
    <source>
        <dbReference type="ARBA" id="ARBA00004496"/>
    </source>
</evidence>
<dbReference type="SUPFAM" id="SSF46785">
    <property type="entry name" value="Winged helix' DNA-binding domain"/>
    <property type="match status" value="1"/>
</dbReference>
<evidence type="ECO:0000313" key="11">
    <source>
        <dbReference type="Proteomes" id="UP000515140"/>
    </source>
</evidence>
<organism evidence="11 12">
    <name type="scientific">Phascolarctos cinereus</name>
    <name type="common">Koala</name>
    <dbReference type="NCBI Taxonomy" id="38626"/>
    <lineage>
        <taxon>Eukaryota</taxon>
        <taxon>Metazoa</taxon>
        <taxon>Chordata</taxon>
        <taxon>Craniata</taxon>
        <taxon>Vertebrata</taxon>
        <taxon>Euteleostomi</taxon>
        <taxon>Mammalia</taxon>
        <taxon>Metatheria</taxon>
        <taxon>Diprotodontia</taxon>
        <taxon>Phascolarctidae</taxon>
        <taxon>Phascolarctos</taxon>
    </lineage>
</organism>
<comment type="subcellular location">
    <subcellularLocation>
        <location evidence="2">Cytoplasm</location>
    </subcellularLocation>
    <subcellularLocation>
        <location evidence="1 8">Nucleus</location>
    </subcellularLocation>
</comment>
<dbReference type="GO" id="GO:0140297">
    <property type="term" value="F:DNA-binding transcription factor binding"/>
    <property type="evidence" value="ECO:0007669"/>
    <property type="project" value="Ensembl"/>
</dbReference>
<keyword evidence="4" id="KW-0805">Transcription regulation</keyword>
<feature type="compositionally biased region" description="Low complexity" evidence="9">
    <location>
        <begin position="414"/>
        <end position="439"/>
    </location>
</feature>
<dbReference type="PROSITE" id="PS50039">
    <property type="entry name" value="FORK_HEAD_3"/>
    <property type="match status" value="1"/>
</dbReference>
<evidence type="ECO:0000256" key="4">
    <source>
        <dbReference type="ARBA" id="ARBA00023015"/>
    </source>
</evidence>
<feature type="compositionally biased region" description="Basic and acidic residues" evidence="9">
    <location>
        <begin position="1"/>
        <end position="10"/>
    </location>
</feature>
<dbReference type="InParanoid" id="A0A6P5JD99"/>
<dbReference type="GO" id="GO:0008013">
    <property type="term" value="F:beta-catenin binding"/>
    <property type="evidence" value="ECO:0007669"/>
    <property type="project" value="Ensembl"/>
</dbReference>
<dbReference type="AlphaFoldDB" id="A0A6P5JD99"/>
<dbReference type="RefSeq" id="XP_020832130.1">
    <property type="nucleotide sequence ID" value="XM_020976471.1"/>
</dbReference>
<feature type="region of interest" description="Disordered" evidence="9">
    <location>
        <begin position="192"/>
        <end position="302"/>
    </location>
</feature>
<dbReference type="FunCoup" id="A0A6P5JD99">
    <property type="interactions" value="1953"/>
</dbReference>
<dbReference type="InterPro" id="IPR036388">
    <property type="entry name" value="WH-like_DNA-bd_sf"/>
</dbReference>
<dbReference type="PANTHER" id="PTHR45767">
    <property type="entry name" value="FORKHEAD BOX PROTEIN O"/>
    <property type="match status" value="1"/>
</dbReference>
<feature type="compositionally biased region" description="Low complexity" evidence="9">
    <location>
        <begin position="233"/>
        <end position="254"/>
    </location>
</feature>
<dbReference type="PROSITE" id="PS00658">
    <property type="entry name" value="FORK_HEAD_2"/>
    <property type="match status" value="1"/>
</dbReference>
<dbReference type="CTD" id="4303"/>
<dbReference type="GO" id="GO:0051151">
    <property type="term" value="P:negative regulation of smooth muscle cell differentiation"/>
    <property type="evidence" value="ECO:0007669"/>
    <property type="project" value="Ensembl"/>
</dbReference>
<dbReference type="Proteomes" id="UP000515140">
    <property type="component" value="Unplaced"/>
</dbReference>
<dbReference type="GO" id="GO:0034599">
    <property type="term" value="P:cellular response to oxidative stress"/>
    <property type="evidence" value="ECO:0007669"/>
    <property type="project" value="Ensembl"/>
</dbReference>
<dbReference type="Gene3D" id="1.10.10.10">
    <property type="entry name" value="Winged helix-like DNA-binding domain superfamily/Winged helix DNA-binding domain"/>
    <property type="match status" value="1"/>
</dbReference>
<dbReference type="GO" id="GO:0043161">
    <property type="term" value="P:proteasome-mediated ubiquitin-dependent protein catabolic process"/>
    <property type="evidence" value="ECO:0007669"/>
    <property type="project" value="Ensembl"/>
</dbReference>
<evidence type="ECO:0000256" key="3">
    <source>
        <dbReference type="ARBA" id="ARBA00022490"/>
    </source>
</evidence>
<feature type="compositionally biased region" description="Low complexity" evidence="9">
    <location>
        <begin position="85"/>
        <end position="105"/>
    </location>
</feature>
<sequence length="544" mass="56244">MEPGGQRDGEPGPGAARALDVDPDFEPQSRPRSCTWPLPRPEPATLGPEGRPEPGPPLPPLLLLPPPPPRPPLPEPGGGPGATGRLGAPVGAAAAATAAAAAAATGPRKGGSRRNAWGNQSYAELISQAIESAPEKRLTLAQIYEWMVRSVPYFKDKGDSNSSAGWKNSIRHNLSLHSKFIKVHNEATGKSSWWMLNPEGGRSGKAPRRRAASMDNSSKLTRGRAKASKKKTAALPEGAEGPAPASPGSYYPRWPGSPSPRSPDDSEVWTAFRPRSSSNASMASARLSPMGTGLGPEPEGGVAEEEVLASLTYPGSVPPTVSEELELLDGLNLATPRPLLPQGAASGFSLQPAGGSGPAAAFTGPLFGPSEGALPPGEGRFSSSQTLEALLTSDSPPSTDVLMTQVDPILPQPSTLLLPSGLPASSPLPPGVSLGPKPLESQGPGPLPPALALMAPPVGMESTPAPKAPEPAVPPLSDEATDQDQMPQDLDLDVYIENLECDMDHIISDLVDGGEGLDFNFEPGSGAPSYPNNSQPSAHSWVPS</sequence>
<name>A0A6P5JD99_PHACI</name>
<dbReference type="FunFam" id="1.10.10.10:FF:000032">
    <property type="entry name" value="Forkhead box protein O4"/>
    <property type="match status" value="1"/>
</dbReference>
<keyword evidence="5 8" id="KW-0238">DNA-binding</keyword>
<feature type="DNA-binding region" description="Fork-head" evidence="8">
    <location>
        <begin position="117"/>
        <end position="211"/>
    </location>
</feature>
<gene>
    <name evidence="12" type="primary">FOXO4</name>
</gene>
<dbReference type="GO" id="GO:0000978">
    <property type="term" value="F:RNA polymerase II cis-regulatory region sequence-specific DNA binding"/>
    <property type="evidence" value="ECO:0007669"/>
    <property type="project" value="TreeGrafter"/>
</dbReference>
<dbReference type="InterPro" id="IPR032068">
    <property type="entry name" value="FOXO_KIX-bd"/>
</dbReference>
<feature type="region of interest" description="Disordered" evidence="9">
    <location>
        <begin position="350"/>
        <end position="381"/>
    </location>
</feature>
<feature type="region of interest" description="Disordered" evidence="9">
    <location>
        <begin position="1"/>
        <end position="116"/>
    </location>
</feature>